<evidence type="ECO:0000256" key="1">
    <source>
        <dbReference type="ARBA" id="ARBA00009820"/>
    </source>
</evidence>
<sequence length="924" mass="108496">MIFFLLSQDIFGQNKVQYSVTDWKSLQTENFIIYFQEGSERLASFSASVLETTYVYYKKILSFKEDKNKSRIIVVIYNSSNEFEETNIVFERLPEAVGGFTEAFKNRIVLPYDGDLSSFRHTLSHELTHYFQNKVWYGTGLDAFNKRLTIQVPLWFIEGLAEFLSSGWTPECEQFIIDGILHNKIIPLKNLDKYSGYVIYKEGQSVLYFISELYGIEKVGELFNSIRETKSFEKSVEKVLGLTIERLNDMWIRDLKKKYSFIFSEKSFIDERCERLTDHSKIGNYLNYAPAISPDGSIIVYYRDRKDEIEIGVMSSIDKKELGTIVREGRGRKFESLHILEGHIGFSSDNEKICFVSKELGRDIIYIYDIIKGEVIKKIKTELDRVLFPEFSNSGDKIVFTGVKDGYSDIYLYELKKEKLIRLTNDFYSDLYPSFFGDNIIFTSNRKYQEEWNYDEYNLYLIHPDGKIEGILSFSGSVISPIIRDSIVYFISERSGNRELFGYDLRNKEVYKITDFIEPIHSFSISMDNKGVFSVLTKSGYDLFLIDDINSLGKKNVEEKKEYPVFKTSVHISDDIDYKNAPLNFGVDYLNPYIYYDSYYGLFAQFILIMSDVLGNNWLYFYFNNTNLLQSDLYLQYLYLKHRFDYGLIFQKQYVLFYSYDNKNEYENYGNLYGLGGLIMYPFDTFTRIEFQADGFYFPYNTYIYNTDQYISSDYFLSLFLNLRYVMDITLWSGYAPIKGFRGYVRFMGTPFDYDKFWDLQVFETDLRNYYYITRNYTIAERLYLFHSWGRESDFLGEATIGDIGGIRGYDYFEQWGKYAGLFSIEFRFPLIKNLSLGFPPISISGIKGSLFFDIGGATSDLSNYKFLHFENSFPVLDDLLGSYGLEAKINLGITDLNFYIAKRTKLKYQLKNIYFGFYLGYAF</sequence>
<dbReference type="InterPro" id="IPR039568">
    <property type="entry name" value="Peptidase_MA-like_dom"/>
</dbReference>
<dbReference type="SUPFAM" id="SSF69304">
    <property type="entry name" value="Tricorn protease N-terminal domain"/>
    <property type="match status" value="1"/>
</dbReference>
<name>A0A7C4UCZ5_UNCW3</name>
<proteinExistence type="inferred from homology"/>
<reference evidence="3" key="1">
    <citation type="journal article" date="2020" name="mSystems">
        <title>Genome- and Community-Level Interaction Insights into Carbon Utilization and Element Cycling Functions of Hydrothermarchaeota in Hydrothermal Sediment.</title>
        <authorList>
            <person name="Zhou Z."/>
            <person name="Liu Y."/>
            <person name="Xu W."/>
            <person name="Pan J."/>
            <person name="Luo Z.H."/>
            <person name="Li M."/>
        </authorList>
    </citation>
    <scope>NUCLEOTIDE SEQUENCE [LARGE SCALE GENOMIC DNA]</scope>
    <source>
        <strain evidence="3">SpSt-780</strain>
    </source>
</reference>
<dbReference type="Pfam" id="PF07676">
    <property type="entry name" value="PD40"/>
    <property type="match status" value="1"/>
</dbReference>
<organism evidence="3">
    <name type="scientific">candidate division WOR-3 bacterium</name>
    <dbReference type="NCBI Taxonomy" id="2052148"/>
    <lineage>
        <taxon>Bacteria</taxon>
        <taxon>Bacteria division WOR-3</taxon>
    </lineage>
</organism>
<dbReference type="Gene3D" id="2.40.160.50">
    <property type="entry name" value="membrane protein fhac: a member of the omp85/tpsb transporter family"/>
    <property type="match status" value="1"/>
</dbReference>
<evidence type="ECO:0000259" key="2">
    <source>
        <dbReference type="Pfam" id="PF13485"/>
    </source>
</evidence>
<dbReference type="Gene3D" id="2.120.10.30">
    <property type="entry name" value="TolB, C-terminal domain"/>
    <property type="match status" value="1"/>
</dbReference>
<protein>
    <recommendedName>
        <fullName evidence="2">Peptidase MA-like domain-containing protein</fullName>
    </recommendedName>
</protein>
<comment type="similarity">
    <text evidence="1">Belongs to the TolB family.</text>
</comment>
<gene>
    <name evidence="3" type="ORF">ENV67_05560</name>
</gene>
<feature type="domain" description="Peptidase MA-like" evidence="2">
    <location>
        <begin position="68"/>
        <end position="253"/>
    </location>
</feature>
<accession>A0A7C4UCZ5</accession>
<dbReference type="PANTHER" id="PTHR36842">
    <property type="entry name" value="PROTEIN TOLB HOMOLOG"/>
    <property type="match status" value="1"/>
</dbReference>
<dbReference type="AlphaFoldDB" id="A0A7C4UCZ5"/>
<dbReference type="PANTHER" id="PTHR36842:SF1">
    <property type="entry name" value="PROTEIN TOLB"/>
    <property type="match status" value="1"/>
</dbReference>
<dbReference type="EMBL" id="DTHG01000070">
    <property type="protein sequence ID" value="HGW91992.1"/>
    <property type="molecule type" value="Genomic_DNA"/>
</dbReference>
<dbReference type="InterPro" id="IPR011659">
    <property type="entry name" value="WD40"/>
</dbReference>
<dbReference type="InterPro" id="IPR011042">
    <property type="entry name" value="6-blade_b-propeller_TolB-like"/>
</dbReference>
<comment type="caution">
    <text evidence="3">The sequence shown here is derived from an EMBL/GenBank/DDBJ whole genome shotgun (WGS) entry which is preliminary data.</text>
</comment>
<evidence type="ECO:0000313" key="3">
    <source>
        <dbReference type="EMBL" id="HGW91992.1"/>
    </source>
</evidence>
<dbReference type="Pfam" id="PF13485">
    <property type="entry name" value="Peptidase_MA_2"/>
    <property type="match status" value="1"/>
</dbReference>